<gene>
    <name evidence="1" type="ORF">VNO77_27594</name>
</gene>
<organism evidence="1 2">
    <name type="scientific">Canavalia gladiata</name>
    <name type="common">Sword bean</name>
    <name type="synonym">Dolichos gladiatus</name>
    <dbReference type="NCBI Taxonomy" id="3824"/>
    <lineage>
        <taxon>Eukaryota</taxon>
        <taxon>Viridiplantae</taxon>
        <taxon>Streptophyta</taxon>
        <taxon>Embryophyta</taxon>
        <taxon>Tracheophyta</taxon>
        <taxon>Spermatophyta</taxon>
        <taxon>Magnoliopsida</taxon>
        <taxon>eudicotyledons</taxon>
        <taxon>Gunneridae</taxon>
        <taxon>Pentapetalae</taxon>
        <taxon>rosids</taxon>
        <taxon>fabids</taxon>
        <taxon>Fabales</taxon>
        <taxon>Fabaceae</taxon>
        <taxon>Papilionoideae</taxon>
        <taxon>50 kb inversion clade</taxon>
        <taxon>NPAAA clade</taxon>
        <taxon>indigoferoid/millettioid clade</taxon>
        <taxon>Phaseoleae</taxon>
        <taxon>Canavalia</taxon>
    </lineage>
</organism>
<sequence length="90" mass="10821">MRSSFLEQVSMTMIHLHVERILCSKYTDYLPMIDVMFDEHGYLGIQSWIHEIKLHSIMEEESLFPYDSIWVDEAEIRLIQVKETCLFDEH</sequence>
<keyword evidence="2" id="KW-1185">Reference proteome</keyword>
<protein>
    <submittedName>
        <fullName evidence="1">Uncharacterized protein</fullName>
    </submittedName>
</protein>
<evidence type="ECO:0000313" key="2">
    <source>
        <dbReference type="Proteomes" id="UP001367508"/>
    </source>
</evidence>
<dbReference type="AlphaFoldDB" id="A0AAN9KUA4"/>
<comment type="caution">
    <text evidence="1">The sequence shown here is derived from an EMBL/GenBank/DDBJ whole genome shotgun (WGS) entry which is preliminary data.</text>
</comment>
<evidence type="ECO:0000313" key="1">
    <source>
        <dbReference type="EMBL" id="KAK7324075.1"/>
    </source>
</evidence>
<name>A0AAN9KUA4_CANGL</name>
<dbReference type="EMBL" id="JAYMYQ010000006">
    <property type="protein sequence ID" value="KAK7324075.1"/>
    <property type="molecule type" value="Genomic_DNA"/>
</dbReference>
<proteinExistence type="predicted"/>
<accession>A0AAN9KUA4</accession>
<reference evidence="1 2" key="1">
    <citation type="submission" date="2024-01" db="EMBL/GenBank/DDBJ databases">
        <title>The genomes of 5 underutilized Papilionoideae crops provide insights into root nodulation and disease resistanc.</title>
        <authorList>
            <person name="Jiang F."/>
        </authorList>
    </citation>
    <scope>NUCLEOTIDE SEQUENCE [LARGE SCALE GENOMIC DNA]</scope>
    <source>
        <strain evidence="1">LVBAO_FW01</strain>
        <tissue evidence="1">Leaves</tissue>
    </source>
</reference>
<dbReference type="Proteomes" id="UP001367508">
    <property type="component" value="Unassembled WGS sequence"/>
</dbReference>